<dbReference type="SUPFAM" id="SSF52540">
    <property type="entry name" value="P-loop containing nucleoside triphosphate hydrolases"/>
    <property type="match status" value="1"/>
</dbReference>
<dbReference type="AlphaFoldDB" id="A0A4X2LZI1"/>
<accession>A0A4X2LZI1</accession>
<dbReference type="Ensembl" id="ENSVURT00010030793.1">
    <property type="protein sequence ID" value="ENSVURP00010027031.1"/>
    <property type="gene ID" value="ENSVURG00010020705.1"/>
</dbReference>
<protein>
    <recommendedName>
        <fullName evidence="5">Sulfotransferase</fullName>
        <ecNumber evidence="5">2.8.2.-</ecNumber>
    </recommendedName>
</protein>
<evidence type="ECO:0000256" key="4">
    <source>
        <dbReference type="ARBA" id="ARBA00022679"/>
    </source>
</evidence>
<evidence type="ECO:0000256" key="2">
    <source>
        <dbReference type="ARBA" id="ARBA00005771"/>
    </source>
</evidence>
<name>A0A4X2LZI1_VOMUR</name>
<dbReference type="OrthoDB" id="205623at2759"/>
<dbReference type="InterPro" id="IPR000863">
    <property type="entry name" value="Sulfotransferase_dom"/>
</dbReference>
<dbReference type="GO" id="GO:0008146">
    <property type="term" value="F:sulfotransferase activity"/>
    <property type="evidence" value="ECO:0007669"/>
    <property type="project" value="InterPro"/>
</dbReference>
<dbReference type="GeneTree" id="ENSGT00940000163403"/>
<dbReference type="Proteomes" id="UP000314987">
    <property type="component" value="Unassembled WGS sequence"/>
</dbReference>
<keyword evidence="4 5" id="KW-0808">Transferase</keyword>
<sequence>MAKFKVTEVFEGISMPGYLHTQESLRAATNFQFQDTDVLLVTFPKSGTTWMQQILSLIFNKEDFQNIQSIPTWARVPWIEQIYLSNYLPQMEASKPRLFTTHLTANLLINNLKTSKTRVVYVARNPKDVLVSYYHFHKLAKFLPEIGSFDDFFDQFLEGKVNFGSWFNHIKDWLGVQQDLNFFLITYEDLSQDPRGAIQRLSNFLGQQLESKELENILHYCSFSFMSQNEQLNYSLVPPEAFDHSVEKFMRKGVTGNWKEHFSPEQNARFNNVYQAEMGDLAVKLPWSLD</sequence>
<evidence type="ECO:0000313" key="8">
    <source>
        <dbReference type="Proteomes" id="UP000314987"/>
    </source>
</evidence>
<reference evidence="8" key="1">
    <citation type="submission" date="2018-12" db="EMBL/GenBank/DDBJ databases">
        <authorList>
            <person name="Yazar S."/>
        </authorList>
    </citation>
    <scope>NUCLEOTIDE SEQUENCE [LARGE SCALE GENOMIC DNA]</scope>
</reference>
<feature type="domain" description="Sulfotransferase" evidence="6">
    <location>
        <begin position="35"/>
        <end position="281"/>
    </location>
</feature>
<dbReference type="STRING" id="29139.ENSVURP00010027031"/>
<organism evidence="7 8">
    <name type="scientific">Vombatus ursinus</name>
    <name type="common">Common wombat</name>
    <dbReference type="NCBI Taxonomy" id="29139"/>
    <lineage>
        <taxon>Eukaryota</taxon>
        <taxon>Metazoa</taxon>
        <taxon>Chordata</taxon>
        <taxon>Craniata</taxon>
        <taxon>Vertebrata</taxon>
        <taxon>Euteleostomi</taxon>
        <taxon>Mammalia</taxon>
        <taxon>Metatheria</taxon>
        <taxon>Diprotodontia</taxon>
        <taxon>Vombatidae</taxon>
        <taxon>Vombatus</taxon>
    </lineage>
</organism>
<dbReference type="GeneID" id="114032342"/>
<evidence type="ECO:0000313" key="7">
    <source>
        <dbReference type="Ensembl" id="ENSVURP00010027031.1"/>
    </source>
</evidence>
<dbReference type="FunFam" id="3.40.50.300:FF:000433">
    <property type="entry name" value="Estrogen sulfotransferase"/>
    <property type="match status" value="1"/>
</dbReference>
<evidence type="ECO:0000259" key="6">
    <source>
        <dbReference type="Pfam" id="PF00685"/>
    </source>
</evidence>
<dbReference type="GO" id="GO:0005737">
    <property type="term" value="C:cytoplasm"/>
    <property type="evidence" value="ECO:0007669"/>
    <property type="project" value="UniProtKB-SubCell"/>
</dbReference>
<reference evidence="7" key="2">
    <citation type="submission" date="2025-08" db="UniProtKB">
        <authorList>
            <consortium name="Ensembl"/>
        </authorList>
    </citation>
    <scope>IDENTIFICATION</scope>
</reference>
<proteinExistence type="inferred from homology"/>
<dbReference type="InterPro" id="IPR027417">
    <property type="entry name" value="P-loop_NTPase"/>
</dbReference>
<keyword evidence="3" id="KW-0963">Cytoplasm</keyword>
<evidence type="ECO:0000256" key="1">
    <source>
        <dbReference type="ARBA" id="ARBA00004496"/>
    </source>
</evidence>
<dbReference type="EC" id="2.8.2.-" evidence="5"/>
<comment type="similarity">
    <text evidence="2 5">Belongs to the sulfotransferase 1 family.</text>
</comment>
<dbReference type="Gene3D" id="3.40.50.300">
    <property type="entry name" value="P-loop containing nucleotide triphosphate hydrolases"/>
    <property type="match status" value="1"/>
</dbReference>
<dbReference type="Pfam" id="PF00685">
    <property type="entry name" value="Sulfotransfer_1"/>
    <property type="match status" value="1"/>
</dbReference>
<evidence type="ECO:0000256" key="3">
    <source>
        <dbReference type="ARBA" id="ARBA00022490"/>
    </source>
</evidence>
<dbReference type="PANTHER" id="PTHR11783">
    <property type="entry name" value="SULFOTRANSFERASE SULT"/>
    <property type="match status" value="1"/>
</dbReference>
<reference evidence="7" key="3">
    <citation type="submission" date="2025-09" db="UniProtKB">
        <authorList>
            <consortium name="Ensembl"/>
        </authorList>
    </citation>
    <scope>IDENTIFICATION</scope>
</reference>
<gene>
    <name evidence="7" type="primary">LOC114032342</name>
</gene>
<dbReference type="RefSeq" id="XP_027703388.1">
    <property type="nucleotide sequence ID" value="XM_027847587.1"/>
</dbReference>
<keyword evidence="8" id="KW-1185">Reference proteome</keyword>
<comment type="subcellular location">
    <subcellularLocation>
        <location evidence="1">Cytoplasm</location>
    </subcellularLocation>
</comment>
<dbReference type="OMA" id="FKSKMQD"/>
<evidence type="ECO:0000256" key="5">
    <source>
        <dbReference type="RuleBase" id="RU361155"/>
    </source>
</evidence>